<dbReference type="PROSITE" id="PS51352">
    <property type="entry name" value="THIOREDOXIN_2"/>
    <property type="match status" value="3"/>
</dbReference>
<dbReference type="PROSITE" id="PS00194">
    <property type="entry name" value="THIOREDOXIN_1"/>
    <property type="match status" value="1"/>
</dbReference>
<dbReference type="Gene3D" id="3.40.30.10">
    <property type="entry name" value="Glutaredoxin"/>
    <property type="match status" value="7"/>
</dbReference>
<reference evidence="5" key="2">
    <citation type="submission" date="2020-10" db="UniProtKB">
        <authorList>
            <consortium name="WormBaseParasite"/>
        </authorList>
    </citation>
    <scope>IDENTIFICATION</scope>
</reference>
<feature type="domain" description="Thioredoxin" evidence="3">
    <location>
        <begin position="247"/>
        <end position="372"/>
    </location>
</feature>
<evidence type="ECO:0000256" key="2">
    <source>
        <dbReference type="SAM" id="SignalP"/>
    </source>
</evidence>
<dbReference type="GO" id="GO:0005783">
    <property type="term" value="C:endoplasmic reticulum"/>
    <property type="evidence" value="ECO:0007669"/>
    <property type="project" value="TreeGrafter"/>
</dbReference>
<dbReference type="GO" id="GO:0006457">
    <property type="term" value="P:protein folding"/>
    <property type="evidence" value="ECO:0007669"/>
    <property type="project" value="TreeGrafter"/>
</dbReference>
<dbReference type="PANTHER" id="PTHR45672">
    <property type="entry name" value="PROTEIN DISULFIDE-ISOMERASE C17H9.14C-RELATED"/>
    <property type="match status" value="1"/>
</dbReference>
<feature type="chain" id="PRO_5029018954" evidence="2">
    <location>
        <begin position="21"/>
        <end position="864"/>
    </location>
</feature>
<evidence type="ECO:0000259" key="3">
    <source>
        <dbReference type="PROSITE" id="PS51352"/>
    </source>
</evidence>
<feature type="domain" description="Thioredoxin" evidence="3">
    <location>
        <begin position="617"/>
        <end position="732"/>
    </location>
</feature>
<evidence type="ECO:0000313" key="4">
    <source>
        <dbReference type="Proteomes" id="UP000492821"/>
    </source>
</evidence>
<dbReference type="SUPFAM" id="SSF52833">
    <property type="entry name" value="Thioredoxin-like"/>
    <property type="match status" value="6"/>
</dbReference>
<reference evidence="4" key="1">
    <citation type="journal article" date="2013" name="Genetics">
        <title>The draft genome and transcriptome of Panagrellus redivivus are shaped by the harsh demands of a free-living lifestyle.</title>
        <authorList>
            <person name="Srinivasan J."/>
            <person name="Dillman A.R."/>
            <person name="Macchietto M.G."/>
            <person name="Heikkinen L."/>
            <person name="Lakso M."/>
            <person name="Fracchia K.M."/>
            <person name="Antoshechkin I."/>
            <person name="Mortazavi A."/>
            <person name="Wong G."/>
            <person name="Sternberg P.W."/>
        </authorList>
    </citation>
    <scope>NUCLEOTIDE SEQUENCE [LARGE SCALE GENOMIC DNA]</scope>
    <source>
        <strain evidence="4">MT8872</strain>
    </source>
</reference>
<proteinExistence type="inferred from homology"/>
<name>A0A7E4VGF9_PANRE</name>
<dbReference type="InterPro" id="IPR036249">
    <property type="entry name" value="Thioredoxin-like_sf"/>
</dbReference>
<dbReference type="AlphaFoldDB" id="A0A7E4VGF9"/>
<comment type="similarity">
    <text evidence="1">Belongs to the protein disulfide isomerase family.</text>
</comment>
<keyword evidence="2" id="KW-0732">Signal</keyword>
<accession>A0A7E4VGF9</accession>
<dbReference type="InterPro" id="IPR051063">
    <property type="entry name" value="PDI"/>
</dbReference>
<sequence>MWLPISAVFLWLTILPNCRSQIVVDIHDATEFKDLINLRNNVLIYLSNVEKDDALFDKNYKILTKAADTIAGEGTIGFIDCLSTAKKVCKQLKGLPEEGENFRIKHYWNGEFNTEYSRPFKATSIVRFLRNPISKHVPFIDDRHGKGIRHFDDAAKFENFKKTSKLPMLVMFHSVYCDRCNELRPVFKKLRNVFSDDIIFVAVDIAEPNNQKLVEVYKLKAVPSFVYFEGDEQHLYPGKYTEKGLTRWLNDTSTTPSTTWSEEQTDVHHLSEDDFDKFITTNKHILVMFYANDCKRSQKLMPVYERAAKRLKKAGSISVLAAIDGNKFAKISNRFNVTQFPAFGYFLDGQFKWNTNARTENELVGYMETPPEPWKWEESSHVKVLTAGTFSAEIEQYKYALVMFYVPWCKSCEATKLEVIQAATDLHKSSSKVSIGVVDCSSDVDLCEDFIVTQTESALVFYEKGKKKATLSMDSTASKLVNILDRGIDAVEDVKQTTPSKSEESKDNIIEHKSSLTFSSDVVTATPTNFDDAVKKGRHLVMFVTESCTNCLAETAVFEDVATIATAGGLVAVDCTKYPTFCDKKGVAKFPTYYIFADGVFVAEHKGSSREELLTGFTGIKPKPSLTFNDYVINANHLNFEKHIAGERSLVLFYAPWCGHCKSVKPEFNEAAEKNKAFKFIAVDCTRYRVICQQFAVTSFPSMKVFEKGQVISNHNGRSVKSFVSVFQKSKSDLLTSKPADFKFGENVKVATAANFDRYVEFGRSIVMFYAPWCGYCKTAKPEFDNAATTYPQGNFVAVDCTLHSSLCTEHTIRSYPSIKVFEDGKLVDSHNGKRTASSFIELAKPVIRIKVDPKLKKPEHSEL</sequence>
<dbReference type="CDD" id="cd02961">
    <property type="entry name" value="PDI_a_family"/>
    <property type="match status" value="4"/>
</dbReference>
<dbReference type="Pfam" id="PF00085">
    <property type="entry name" value="Thioredoxin"/>
    <property type="match status" value="6"/>
</dbReference>
<organism evidence="4 5">
    <name type="scientific">Panagrellus redivivus</name>
    <name type="common">Microworm</name>
    <dbReference type="NCBI Taxonomy" id="6233"/>
    <lineage>
        <taxon>Eukaryota</taxon>
        <taxon>Metazoa</taxon>
        <taxon>Ecdysozoa</taxon>
        <taxon>Nematoda</taxon>
        <taxon>Chromadorea</taxon>
        <taxon>Rhabditida</taxon>
        <taxon>Tylenchina</taxon>
        <taxon>Panagrolaimomorpha</taxon>
        <taxon>Panagrolaimoidea</taxon>
        <taxon>Panagrolaimidae</taxon>
        <taxon>Panagrellus</taxon>
    </lineage>
</organism>
<feature type="signal peptide" evidence="2">
    <location>
        <begin position="1"/>
        <end position="20"/>
    </location>
</feature>
<dbReference type="InterPro" id="IPR017937">
    <property type="entry name" value="Thioredoxin_CS"/>
</dbReference>
<protein>
    <submittedName>
        <fullName evidence="5">Protein disulfide-isomerase</fullName>
    </submittedName>
</protein>
<dbReference type="GO" id="GO:0003756">
    <property type="term" value="F:protein disulfide isomerase activity"/>
    <property type="evidence" value="ECO:0007669"/>
    <property type="project" value="TreeGrafter"/>
</dbReference>
<feature type="domain" description="Thioredoxin" evidence="3">
    <location>
        <begin position="742"/>
        <end position="849"/>
    </location>
</feature>
<dbReference type="WBParaSite" id="Pan_g20637.t1">
    <property type="protein sequence ID" value="Pan_g20637.t1"/>
    <property type="gene ID" value="Pan_g20637"/>
</dbReference>
<dbReference type="InterPro" id="IPR013766">
    <property type="entry name" value="Thioredoxin_domain"/>
</dbReference>
<evidence type="ECO:0000256" key="1">
    <source>
        <dbReference type="ARBA" id="ARBA00006347"/>
    </source>
</evidence>
<keyword evidence="4" id="KW-1185">Reference proteome</keyword>
<dbReference type="PANTHER" id="PTHR45672:SF11">
    <property type="entry name" value="PROTEIN DISULFIDE-ISOMERASE C17H9.14C"/>
    <property type="match status" value="1"/>
</dbReference>
<evidence type="ECO:0000313" key="5">
    <source>
        <dbReference type="WBParaSite" id="Pan_g20637.t1"/>
    </source>
</evidence>
<dbReference type="Proteomes" id="UP000492821">
    <property type="component" value="Unassembled WGS sequence"/>
</dbReference>